<dbReference type="Gene3D" id="1.10.760.10">
    <property type="entry name" value="Cytochrome c-like domain"/>
    <property type="match status" value="1"/>
</dbReference>
<dbReference type="InterPro" id="IPR036909">
    <property type="entry name" value="Cyt_c-like_dom_sf"/>
</dbReference>
<reference evidence="7 8" key="1">
    <citation type="submission" date="2014-09" db="EMBL/GenBank/DDBJ databases">
        <title>Genome sequencing of Methyloceanibacter caenitepidi Gela4.</title>
        <authorList>
            <person name="Takeuchi M."/>
            <person name="Susumu S."/>
            <person name="Kamagata Y."/>
            <person name="Oshima K."/>
            <person name="Hattori M."/>
            <person name="Iwasaki W."/>
        </authorList>
    </citation>
    <scope>NUCLEOTIDE SEQUENCE [LARGE SCALE GENOMIC DNA]</scope>
    <source>
        <strain evidence="7 8">Gela4</strain>
    </source>
</reference>
<dbReference type="HOGENOM" id="CLU_133116_1_0_5"/>
<keyword evidence="3 4" id="KW-0408">Iron</keyword>
<dbReference type="PROSITE" id="PS51007">
    <property type="entry name" value="CYTC"/>
    <property type="match status" value="1"/>
</dbReference>
<accession>A0A0A8K1G2</accession>
<dbReference type="RefSeq" id="WP_052464185.1">
    <property type="nucleotide sequence ID" value="NZ_AP014648.1"/>
</dbReference>
<dbReference type="GO" id="GO:0009055">
    <property type="term" value="F:electron transfer activity"/>
    <property type="evidence" value="ECO:0007669"/>
    <property type="project" value="InterPro"/>
</dbReference>
<evidence type="ECO:0000256" key="1">
    <source>
        <dbReference type="ARBA" id="ARBA00022617"/>
    </source>
</evidence>
<keyword evidence="2 4" id="KW-0479">Metal-binding</keyword>
<evidence type="ECO:0000313" key="7">
    <source>
        <dbReference type="EMBL" id="BAQ16760.1"/>
    </source>
</evidence>
<feature type="chain" id="PRO_5002037712" description="Cytochrome c domain-containing protein" evidence="5">
    <location>
        <begin position="28"/>
        <end position="119"/>
    </location>
</feature>
<organism evidence="7 8">
    <name type="scientific">Methyloceanibacter caenitepidi</name>
    <dbReference type="NCBI Taxonomy" id="1384459"/>
    <lineage>
        <taxon>Bacteria</taxon>
        <taxon>Pseudomonadati</taxon>
        <taxon>Pseudomonadota</taxon>
        <taxon>Alphaproteobacteria</taxon>
        <taxon>Hyphomicrobiales</taxon>
        <taxon>Hyphomicrobiaceae</taxon>
        <taxon>Methyloceanibacter</taxon>
    </lineage>
</organism>
<evidence type="ECO:0000259" key="6">
    <source>
        <dbReference type="PROSITE" id="PS51007"/>
    </source>
</evidence>
<evidence type="ECO:0000256" key="3">
    <source>
        <dbReference type="ARBA" id="ARBA00023004"/>
    </source>
</evidence>
<keyword evidence="8" id="KW-1185">Reference proteome</keyword>
<protein>
    <recommendedName>
        <fullName evidence="6">Cytochrome c domain-containing protein</fullName>
    </recommendedName>
</protein>
<evidence type="ECO:0000256" key="5">
    <source>
        <dbReference type="SAM" id="SignalP"/>
    </source>
</evidence>
<proteinExistence type="predicted"/>
<dbReference type="OrthoDB" id="7873796at2"/>
<keyword evidence="1 4" id="KW-0349">Heme</keyword>
<dbReference type="SUPFAM" id="SSF46626">
    <property type="entry name" value="Cytochrome c"/>
    <property type="match status" value="1"/>
</dbReference>
<dbReference type="GO" id="GO:0020037">
    <property type="term" value="F:heme binding"/>
    <property type="evidence" value="ECO:0007669"/>
    <property type="project" value="InterPro"/>
</dbReference>
<dbReference type="Pfam" id="PF00034">
    <property type="entry name" value="Cytochrom_C"/>
    <property type="match status" value="1"/>
</dbReference>
<dbReference type="Proteomes" id="UP000031643">
    <property type="component" value="Chromosome"/>
</dbReference>
<dbReference type="KEGG" id="mcg:GL4_1302"/>
<dbReference type="STRING" id="1384459.GL4_1302"/>
<name>A0A0A8K1G2_9HYPH</name>
<sequence length="119" mass="12614">MIFRGSRQSLGVSALLAVGLLVGFASAAQAEEPVANKQRLEQGRALADSVCSNCHLVSGDQTKAVADVPSFQEIADQPGQTEGAIMARIAIPKHPMPVIPITKNELEDVAAYIMSLRTE</sequence>
<gene>
    <name evidence="7" type="ORF">GL4_1302</name>
</gene>
<dbReference type="GO" id="GO:0046872">
    <property type="term" value="F:metal ion binding"/>
    <property type="evidence" value="ECO:0007669"/>
    <property type="project" value="UniProtKB-KW"/>
</dbReference>
<dbReference type="AlphaFoldDB" id="A0A0A8K1G2"/>
<evidence type="ECO:0000313" key="8">
    <source>
        <dbReference type="Proteomes" id="UP000031643"/>
    </source>
</evidence>
<evidence type="ECO:0000256" key="4">
    <source>
        <dbReference type="PROSITE-ProRule" id="PRU00433"/>
    </source>
</evidence>
<feature type="signal peptide" evidence="5">
    <location>
        <begin position="1"/>
        <end position="27"/>
    </location>
</feature>
<keyword evidence="5" id="KW-0732">Signal</keyword>
<dbReference type="EMBL" id="AP014648">
    <property type="protein sequence ID" value="BAQ16760.1"/>
    <property type="molecule type" value="Genomic_DNA"/>
</dbReference>
<feature type="domain" description="Cytochrome c" evidence="6">
    <location>
        <begin position="38"/>
        <end position="117"/>
    </location>
</feature>
<dbReference type="InterPro" id="IPR009056">
    <property type="entry name" value="Cyt_c-like_dom"/>
</dbReference>
<evidence type="ECO:0000256" key="2">
    <source>
        <dbReference type="ARBA" id="ARBA00022723"/>
    </source>
</evidence>